<dbReference type="eggNOG" id="ENOG50343G6">
    <property type="taxonomic scope" value="Bacteria"/>
</dbReference>
<accession>I4YLT3</accession>
<dbReference type="OrthoDB" id="8446677at2"/>
<evidence type="ECO:0000313" key="2">
    <source>
        <dbReference type="EMBL" id="EIM24925.1"/>
    </source>
</evidence>
<keyword evidence="1" id="KW-0732">Signal</keyword>
<dbReference type="PROSITE" id="PS51257">
    <property type="entry name" value="PROKAR_LIPOPROTEIN"/>
    <property type="match status" value="1"/>
</dbReference>
<protein>
    <submittedName>
        <fullName evidence="2">Protease inhibitor Inh</fullName>
    </submittedName>
</protein>
<dbReference type="EMBL" id="JH660647">
    <property type="protein sequence ID" value="EIM24925.1"/>
    <property type="molecule type" value="Genomic_DNA"/>
</dbReference>
<gene>
    <name evidence="2" type="ORF">MicloDRAFT_00056440</name>
</gene>
<organism evidence="2 3">
    <name type="scientific">Microvirga lotononidis</name>
    <dbReference type="NCBI Taxonomy" id="864069"/>
    <lineage>
        <taxon>Bacteria</taxon>
        <taxon>Pseudomonadati</taxon>
        <taxon>Pseudomonadota</taxon>
        <taxon>Alphaproteobacteria</taxon>
        <taxon>Hyphomicrobiales</taxon>
        <taxon>Methylobacteriaceae</taxon>
        <taxon>Microvirga</taxon>
    </lineage>
</organism>
<name>I4YLT3_9HYPH</name>
<proteinExistence type="predicted"/>
<dbReference type="RefSeq" id="WP_009493104.1">
    <property type="nucleotide sequence ID" value="NZ_CP141048.1"/>
</dbReference>
<dbReference type="PATRIC" id="fig|864069.3.peg.6062"/>
<sequence length="235" mass="25091" precursor="true">MLRNCFNAASLLTLTAAIAACSSTDPSYSQGPWAQGYARRAYPEYASPWGRRLPEPPGFVIVEPAVPSVEIVETPGIRPERRREVRFEADMGSLPPSQDRTVAAPLEPVPLAAPYPPTPNPPPLATPPVYTELQSNPPGVFTPSQRATSYAGTWNVSVGATSCKVQLTSVPSLDLYKASTQGCKDEAVRSVNGWSFRENQVILFSRGTVVGRLSGAEAALSGTLSGSGSEIRMSR</sequence>
<feature type="signal peptide" evidence="1">
    <location>
        <begin position="1"/>
        <end position="19"/>
    </location>
</feature>
<evidence type="ECO:0000256" key="1">
    <source>
        <dbReference type="SAM" id="SignalP"/>
    </source>
</evidence>
<dbReference type="AlphaFoldDB" id="I4YLT3"/>
<feature type="chain" id="PRO_5003698177" evidence="1">
    <location>
        <begin position="20"/>
        <end position="235"/>
    </location>
</feature>
<keyword evidence="3" id="KW-1185">Reference proteome</keyword>
<evidence type="ECO:0000313" key="3">
    <source>
        <dbReference type="Proteomes" id="UP000003947"/>
    </source>
</evidence>
<dbReference type="STRING" id="864069.MicloDRAFT_00056440"/>
<dbReference type="Proteomes" id="UP000003947">
    <property type="component" value="Unassembled WGS sequence"/>
</dbReference>
<reference evidence="2 3" key="1">
    <citation type="submission" date="2012-02" db="EMBL/GenBank/DDBJ databases">
        <title>Improved High-Quality Draft sequence of Microvirga sp. WSM3557.</title>
        <authorList>
            <consortium name="US DOE Joint Genome Institute"/>
            <person name="Lucas S."/>
            <person name="Han J."/>
            <person name="Lapidus A."/>
            <person name="Cheng J.-F."/>
            <person name="Goodwin L."/>
            <person name="Pitluck S."/>
            <person name="Peters L."/>
            <person name="Zhang X."/>
            <person name="Detter J.C."/>
            <person name="Han C."/>
            <person name="Tapia R."/>
            <person name="Land M."/>
            <person name="Hauser L."/>
            <person name="Kyrpides N."/>
            <person name="Ivanova N."/>
            <person name="Pagani I."/>
            <person name="Brau L."/>
            <person name="Yates R."/>
            <person name="O'Hara G."/>
            <person name="Rui T."/>
            <person name="Howieson J."/>
            <person name="Reeve W."/>
            <person name="Woyke T."/>
        </authorList>
    </citation>
    <scope>NUCLEOTIDE SEQUENCE [LARGE SCALE GENOMIC DNA]</scope>
    <source>
        <strain evidence="2 3">WSM3557</strain>
    </source>
</reference>
<dbReference type="HOGENOM" id="CLU_120433_0_0_5"/>